<feature type="compositionally biased region" description="Basic and acidic residues" evidence="1">
    <location>
        <begin position="214"/>
        <end position="228"/>
    </location>
</feature>
<reference evidence="4" key="1">
    <citation type="submission" date="2017-01" db="EMBL/GenBank/DDBJ databases">
        <title>Comparative genomics of anhydrobiosis in the tardigrade Hypsibius dujardini.</title>
        <authorList>
            <person name="Yoshida Y."/>
            <person name="Koutsovoulos G."/>
            <person name="Laetsch D."/>
            <person name="Stevens L."/>
            <person name="Kumar S."/>
            <person name="Horikawa D."/>
            <person name="Ishino K."/>
            <person name="Komine S."/>
            <person name="Tomita M."/>
            <person name="Blaxter M."/>
            <person name="Arakawa K."/>
        </authorList>
    </citation>
    <scope>NUCLEOTIDE SEQUENCE [LARGE SCALE GENOMIC DNA]</scope>
    <source>
        <strain evidence="4">Z151</strain>
    </source>
</reference>
<feature type="region of interest" description="Disordered" evidence="1">
    <location>
        <begin position="379"/>
        <end position="438"/>
    </location>
</feature>
<dbReference type="Proteomes" id="UP000192578">
    <property type="component" value="Unassembled WGS sequence"/>
</dbReference>
<keyword evidence="4" id="KW-1185">Reference proteome</keyword>
<feature type="compositionally biased region" description="Low complexity" evidence="1">
    <location>
        <begin position="122"/>
        <end position="140"/>
    </location>
</feature>
<name>A0A1W0WID1_HYPEX</name>
<evidence type="ECO:0000256" key="1">
    <source>
        <dbReference type="SAM" id="MobiDB-lite"/>
    </source>
</evidence>
<feature type="compositionally biased region" description="Low complexity" evidence="1">
    <location>
        <begin position="174"/>
        <end position="213"/>
    </location>
</feature>
<comment type="caution">
    <text evidence="3">The sequence shown here is derived from an EMBL/GenBank/DDBJ whole genome shotgun (WGS) entry which is preliminary data.</text>
</comment>
<evidence type="ECO:0000313" key="4">
    <source>
        <dbReference type="Proteomes" id="UP000192578"/>
    </source>
</evidence>
<proteinExistence type="predicted"/>
<organism evidence="3 4">
    <name type="scientific">Hypsibius exemplaris</name>
    <name type="common">Freshwater tardigrade</name>
    <dbReference type="NCBI Taxonomy" id="2072580"/>
    <lineage>
        <taxon>Eukaryota</taxon>
        <taxon>Metazoa</taxon>
        <taxon>Ecdysozoa</taxon>
        <taxon>Tardigrada</taxon>
        <taxon>Eutardigrada</taxon>
        <taxon>Parachela</taxon>
        <taxon>Hypsibioidea</taxon>
        <taxon>Hypsibiidae</taxon>
        <taxon>Hypsibius</taxon>
    </lineage>
</organism>
<dbReference type="EMBL" id="MTYJ01000096">
    <property type="protein sequence ID" value="OQV14975.1"/>
    <property type="molecule type" value="Genomic_DNA"/>
</dbReference>
<dbReference type="AlphaFoldDB" id="A0A1W0WID1"/>
<protein>
    <submittedName>
        <fullName evidence="3">Uncharacterized protein</fullName>
    </submittedName>
</protein>
<feature type="signal peptide" evidence="2">
    <location>
        <begin position="1"/>
        <end position="24"/>
    </location>
</feature>
<feature type="compositionally biased region" description="Gly residues" evidence="1">
    <location>
        <begin position="415"/>
        <end position="429"/>
    </location>
</feature>
<feature type="region of interest" description="Disordered" evidence="1">
    <location>
        <begin position="114"/>
        <end position="269"/>
    </location>
</feature>
<gene>
    <name evidence="3" type="ORF">BV898_10876</name>
</gene>
<accession>A0A1W0WID1</accession>
<feature type="compositionally biased region" description="Polar residues" evidence="1">
    <location>
        <begin position="248"/>
        <end position="257"/>
    </location>
</feature>
<evidence type="ECO:0000313" key="3">
    <source>
        <dbReference type="EMBL" id="OQV14975.1"/>
    </source>
</evidence>
<evidence type="ECO:0000256" key="2">
    <source>
        <dbReference type="SAM" id="SignalP"/>
    </source>
</evidence>
<feature type="chain" id="PRO_5011963781" evidence="2">
    <location>
        <begin position="25"/>
        <end position="438"/>
    </location>
</feature>
<keyword evidence="2" id="KW-0732">Signal</keyword>
<sequence length="438" mass="44769">MFGSQFYIFGPAVIVLLAVSVIDAAIPPNAQFAGARHKREMSSMISTLAQQFFANGGQQGVSDLSNANSESKMGVLQRYLGSALVSAMMGSGSNNNGNSNDLISRILGSFTGGGGGGGGGNTNTNYNSGSGSSNRRPSNSGGSGSNNAEPLPGSNSKTGVSIIDSRPGDRERQSANANSGTSGSSGSWNTGGNRDSSSPSAGSGRSGVSVVESRPGDRRPSSSSRGRDEDDFDTESQTGYGQDEDSRWGSSARTVSGSGRGTGFSGDRRMLTVPSSWSFPIDPNDVQAYNHEDNGMHKTCAKCKALPAVRVRRDEASTNSLITRLATEFIARGGLQSVQALMNSNDKMGTLKQILGYQVVNEVQRGLLGRLMGQYGGGHGGGGGGAAPYIPPSPTGSGRSQPAEGDGRWDPAPGTSGGAGRTATAGGGAPANPDDTEY</sequence>